<protein>
    <recommendedName>
        <fullName evidence="3">HAT C-terminal dimerisation domain-containing protein</fullName>
    </recommendedName>
</protein>
<comment type="caution">
    <text evidence="1">The sequence shown here is derived from an EMBL/GenBank/DDBJ whole genome shotgun (WGS) entry which is preliminary data.</text>
</comment>
<gene>
    <name evidence="1" type="ORF">AVEN_19287_1</name>
</gene>
<evidence type="ECO:0008006" key="3">
    <source>
        <dbReference type="Google" id="ProtNLM"/>
    </source>
</evidence>
<dbReference type="EMBL" id="BGPR01039935">
    <property type="protein sequence ID" value="GBO15985.1"/>
    <property type="molecule type" value="Genomic_DNA"/>
</dbReference>
<dbReference type="Proteomes" id="UP000499080">
    <property type="component" value="Unassembled WGS sequence"/>
</dbReference>
<keyword evidence="2" id="KW-1185">Reference proteome</keyword>
<proteinExistence type="predicted"/>
<accession>A0A4Y2USJ8</accession>
<sequence>MVSVVREPEATAESLKECDRAFFPTVEILQIFGTIPVTTSTAKKSFFCIKAAQDLFTKQETGLQWLVLVIIHKDRKVNAEDMIDIFCKKKSRRLAATNCQSFEI</sequence>
<evidence type="ECO:0000313" key="2">
    <source>
        <dbReference type="Proteomes" id="UP000499080"/>
    </source>
</evidence>
<reference evidence="1 2" key="1">
    <citation type="journal article" date="2019" name="Sci. Rep.">
        <title>Orb-weaving spider Araneus ventricosus genome elucidates the spidroin gene catalogue.</title>
        <authorList>
            <person name="Kono N."/>
            <person name="Nakamura H."/>
            <person name="Ohtoshi R."/>
            <person name="Moran D.A.P."/>
            <person name="Shinohara A."/>
            <person name="Yoshida Y."/>
            <person name="Fujiwara M."/>
            <person name="Mori M."/>
            <person name="Tomita M."/>
            <person name="Arakawa K."/>
        </authorList>
    </citation>
    <scope>NUCLEOTIDE SEQUENCE [LARGE SCALE GENOMIC DNA]</scope>
</reference>
<organism evidence="1 2">
    <name type="scientific">Araneus ventricosus</name>
    <name type="common">Orbweaver spider</name>
    <name type="synonym">Epeira ventricosa</name>
    <dbReference type="NCBI Taxonomy" id="182803"/>
    <lineage>
        <taxon>Eukaryota</taxon>
        <taxon>Metazoa</taxon>
        <taxon>Ecdysozoa</taxon>
        <taxon>Arthropoda</taxon>
        <taxon>Chelicerata</taxon>
        <taxon>Arachnida</taxon>
        <taxon>Araneae</taxon>
        <taxon>Araneomorphae</taxon>
        <taxon>Entelegynae</taxon>
        <taxon>Araneoidea</taxon>
        <taxon>Araneidae</taxon>
        <taxon>Araneus</taxon>
    </lineage>
</organism>
<evidence type="ECO:0000313" key="1">
    <source>
        <dbReference type="EMBL" id="GBO15985.1"/>
    </source>
</evidence>
<dbReference type="AlphaFoldDB" id="A0A4Y2USJ8"/>
<name>A0A4Y2USJ8_ARAVE</name>